<dbReference type="AlphaFoldDB" id="A0A6J7KJL4"/>
<organism evidence="3">
    <name type="scientific">freshwater metagenome</name>
    <dbReference type="NCBI Taxonomy" id="449393"/>
    <lineage>
        <taxon>unclassified sequences</taxon>
        <taxon>metagenomes</taxon>
        <taxon>ecological metagenomes</taxon>
    </lineage>
</organism>
<proteinExistence type="predicted"/>
<accession>A0A6J7KJL4</accession>
<name>A0A6J7KJL4_9ZZZZ</name>
<gene>
    <name evidence="3" type="ORF">UFOPK3733_02071</name>
</gene>
<feature type="region of interest" description="Disordered" evidence="1">
    <location>
        <begin position="93"/>
        <end position="113"/>
    </location>
</feature>
<dbReference type="EMBL" id="CAFBNC010000153">
    <property type="protein sequence ID" value="CAB4954482.1"/>
    <property type="molecule type" value="Genomic_DNA"/>
</dbReference>
<evidence type="ECO:0000256" key="1">
    <source>
        <dbReference type="SAM" id="MobiDB-lite"/>
    </source>
</evidence>
<keyword evidence="2" id="KW-0812">Transmembrane</keyword>
<reference evidence="3" key="1">
    <citation type="submission" date="2020-05" db="EMBL/GenBank/DDBJ databases">
        <authorList>
            <person name="Chiriac C."/>
            <person name="Salcher M."/>
            <person name="Ghai R."/>
            <person name="Kavagutti S V."/>
        </authorList>
    </citation>
    <scope>NUCLEOTIDE SEQUENCE</scope>
</reference>
<keyword evidence="2" id="KW-1133">Transmembrane helix</keyword>
<feature type="transmembrane region" description="Helical" evidence="2">
    <location>
        <begin position="28"/>
        <end position="45"/>
    </location>
</feature>
<evidence type="ECO:0000313" key="3">
    <source>
        <dbReference type="EMBL" id="CAB4954482.1"/>
    </source>
</evidence>
<keyword evidence="2" id="KW-0472">Membrane</keyword>
<protein>
    <submittedName>
        <fullName evidence="3">Unannotated protein</fullName>
    </submittedName>
</protein>
<sequence>MAGDRTSGAGAGAGPVNPVQSKARARRGMILAFWWGIVLMGLFAVSSGGPVALIVPVILIGIIVASNTIIVIRGTGPEQQALAPGRLARADAEQDPVAVTASRAPRRNGSERSRRAGVLHYERRRLRFTYYENLQSRTSASGAIDPAEEITVFDASPRDIELGPRPTAMRPSLNLTIDGSLHVVEFSPPMDLGAGVVGAVVSAAWYDQLIELGARVS</sequence>
<evidence type="ECO:0000256" key="2">
    <source>
        <dbReference type="SAM" id="Phobius"/>
    </source>
</evidence>
<feature type="transmembrane region" description="Helical" evidence="2">
    <location>
        <begin position="51"/>
        <end position="72"/>
    </location>
</feature>